<name>A0A6P6RX21_9EIME</name>
<dbReference type="Proteomes" id="UP000515125">
    <property type="component" value="Unplaced"/>
</dbReference>
<sequence>MDLQNYDDQSVDSVPSSTGDFQYTTAYKATPFFPDSEVHAVEVQPLQERFTGMHTAENELFRVEMPVSGEKLVGDRVVSGLAVDEAGRQYQAHGPAPSLMPVPGLTPLCETYNNPAMSLEVARPMSLLLKGHECNVAKVTAFVRLGSASAAGIIFRANSQEDYVSAVLDTDKRVASLQLKKGGVETTLTEAPILYINPSIRHEITVNDRGEHGPLEMFVDNRVVISYEMPHKGRKDSTQLSLSLRLVLALTDRGRFGIEVRRGSALFDGFAIER</sequence>
<dbReference type="RefSeq" id="XP_026192433.1">
    <property type="nucleotide sequence ID" value="XM_026336648.1"/>
</dbReference>
<organism evidence="1 2">
    <name type="scientific">Cyclospora cayetanensis</name>
    <dbReference type="NCBI Taxonomy" id="88456"/>
    <lineage>
        <taxon>Eukaryota</taxon>
        <taxon>Sar</taxon>
        <taxon>Alveolata</taxon>
        <taxon>Apicomplexa</taxon>
        <taxon>Conoidasida</taxon>
        <taxon>Coccidia</taxon>
        <taxon>Eucoccidiorida</taxon>
        <taxon>Eimeriorina</taxon>
        <taxon>Eimeriidae</taxon>
        <taxon>Cyclospora</taxon>
    </lineage>
</organism>
<gene>
    <name evidence="2" type="primary">LOC113147145</name>
</gene>
<dbReference type="OrthoDB" id="329083at2759"/>
<keyword evidence="1" id="KW-1185">Reference proteome</keyword>
<protein>
    <submittedName>
        <fullName evidence="2">Uncharacterized protein LOC113147145</fullName>
    </submittedName>
</protein>
<proteinExistence type="predicted"/>
<reference evidence="2" key="1">
    <citation type="submission" date="2025-08" db="UniProtKB">
        <authorList>
            <consortium name="RefSeq"/>
        </authorList>
    </citation>
    <scope>IDENTIFICATION</scope>
</reference>
<dbReference type="AlphaFoldDB" id="A0A6P6RX21"/>
<dbReference type="Gene3D" id="2.60.120.560">
    <property type="entry name" value="Exo-inulinase, domain 1"/>
    <property type="match status" value="1"/>
</dbReference>
<evidence type="ECO:0000313" key="2">
    <source>
        <dbReference type="RefSeq" id="XP_026192433.1"/>
    </source>
</evidence>
<evidence type="ECO:0000313" key="1">
    <source>
        <dbReference type="Proteomes" id="UP000515125"/>
    </source>
</evidence>
<dbReference type="GeneID" id="113147145"/>
<accession>A0A6P6RX21</accession>